<feature type="coiled-coil region" evidence="1">
    <location>
        <begin position="1"/>
        <end position="28"/>
    </location>
</feature>
<dbReference type="RefSeq" id="WP_090864852.1">
    <property type="nucleotide sequence ID" value="NZ_FNYE01000005.1"/>
</dbReference>
<dbReference type="OrthoDB" id="9960454at2"/>
<keyword evidence="3" id="KW-1185">Reference proteome</keyword>
<proteinExistence type="predicted"/>
<protein>
    <submittedName>
        <fullName evidence="2">Uncharacterized protein</fullName>
    </submittedName>
</protein>
<dbReference type="STRING" id="667676.SAMN05192539_1005209"/>
<dbReference type="EMBL" id="FNYE01000005">
    <property type="protein sequence ID" value="SEI96218.1"/>
    <property type="molecule type" value="Genomic_DNA"/>
</dbReference>
<reference evidence="3" key="1">
    <citation type="submission" date="2016-10" db="EMBL/GenBank/DDBJ databases">
        <authorList>
            <person name="Varghese N."/>
            <person name="Submissions S."/>
        </authorList>
    </citation>
    <scope>NUCLEOTIDE SEQUENCE [LARGE SCALE GENOMIC DNA]</scope>
    <source>
        <strain evidence="3">LMG 26031</strain>
    </source>
</reference>
<sequence length="137" mass="15668">MSDLLRRLEALEAARNAASARVRTFETAAERADVLHSYIWNLYVFDDRCRTLAPDGDGGYWPYIPLKYGATTQVLRVDALQPIYDATRDEIVEMMLTWVERLAAPVEGGEVPFFFEEGDTEPFVRFWFPPCDGVDLL</sequence>
<organism evidence="2 3">
    <name type="scientific">Paraburkholderia diazotrophica</name>
    <dbReference type="NCBI Taxonomy" id="667676"/>
    <lineage>
        <taxon>Bacteria</taxon>
        <taxon>Pseudomonadati</taxon>
        <taxon>Pseudomonadota</taxon>
        <taxon>Betaproteobacteria</taxon>
        <taxon>Burkholderiales</taxon>
        <taxon>Burkholderiaceae</taxon>
        <taxon>Paraburkholderia</taxon>
    </lineage>
</organism>
<accession>A0A1H6UVC8</accession>
<evidence type="ECO:0000313" key="2">
    <source>
        <dbReference type="EMBL" id="SEI96218.1"/>
    </source>
</evidence>
<keyword evidence="1" id="KW-0175">Coiled coil</keyword>
<dbReference type="Proteomes" id="UP000198866">
    <property type="component" value="Unassembled WGS sequence"/>
</dbReference>
<name>A0A1H6UVC8_9BURK</name>
<evidence type="ECO:0000256" key="1">
    <source>
        <dbReference type="SAM" id="Coils"/>
    </source>
</evidence>
<evidence type="ECO:0000313" key="3">
    <source>
        <dbReference type="Proteomes" id="UP000198866"/>
    </source>
</evidence>
<dbReference type="AlphaFoldDB" id="A0A1H6UVC8"/>
<gene>
    <name evidence="2" type="ORF">SAMN05192539_1005209</name>
</gene>